<comment type="caution">
    <text evidence="2">The sequence shown here is derived from an EMBL/GenBank/DDBJ whole genome shotgun (WGS) entry which is preliminary data.</text>
</comment>
<organism evidence="2 3">
    <name type="scientific">Hortaea werneckii</name>
    <name type="common">Black yeast</name>
    <name type="synonym">Cladosporium werneckii</name>
    <dbReference type="NCBI Taxonomy" id="91943"/>
    <lineage>
        <taxon>Eukaryota</taxon>
        <taxon>Fungi</taxon>
        <taxon>Dikarya</taxon>
        <taxon>Ascomycota</taxon>
        <taxon>Pezizomycotina</taxon>
        <taxon>Dothideomycetes</taxon>
        <taxon>Dothideomycetidae</taxon>
        <taxon>Mycosphaerellales</taxon>
        <taxon>Teratosphaeriaceae</taxon>
        <taxon>Hortaea</taxon>
    </lineage>
</organism>
<proteinExistence type="predicted"/>
<evidence type="ECO:0000313" key="3">
    <source>
        <dbReference type="Proteomes" id="UP000281468"/>
    </source>
</evidence>
<sequence length="256" mass="27168">MQNESVLLLLLRNMRSSKPYRSSMKGYLLDELRTDSLVEIQLLLLTFSIGIQDAIAFPDFKCFASNQTGNTVLLATGAAGLGGTDFSLPNIGISLGCFVASAMATGQIGHALGPRRRYFLLASHLIQTAMAFGAAALQAVSGGEGSGSFAMGSIALLAFSSGGQVASMRPMRVQEITTAMATAAWVDFVIDPGLFVLHNHSRDRRALFLLVLIVGSFVGAFCYKGIGSGNTLIISAVFKLVVTLSLLLNREHAEES</sequence>
<reference evidence="2 3" key="1">
    <citation type="journal article" date="2018" name="BMC Genomics">
        <title>Genomic evidence for intraspecific hybridization in a clonal and extremely halotolerant yeast.</title>
        <authorList>
            <person name="Gostincar C."/>
            <person name="Stajich J.E."/>
            <person name="Zupancic J."/>
            <person name="Zalar P."/>
            <person name="Gunde-Cimerman N."/>
        </authorList>
    </citation>
    <scope>NUCLEOTIDE SEQUENCE [LARGE SCALE GENOMIC DNA]</scope>
    <source>
        <strain evidence="2 3">EXF-171</strain>
    </source>
</reference>
<accession>A0A3M7GNB8</accession>
<keyword evidence="1" id="KW-0812">Transmembrane</keyword>
<dbReference type="InterPro" id="IPR010699">
    <property type="entry name" value="DUF1275"/>
</dbReference>
<keyword evidence="1" id="KW-1133">Transmembrane helix</keyword>
<dbReference type="Pfam" id="PF06912">
    <property type="entry name" value="DUF1275"/>
    <property type="match status" value="1"/>
</dbReference>
<dbReference type="PANTHER" id="PTHR37488:SF2">
    <property type="entry name" value="DUF1275 DOMAIN-CONTAINING PROTEIN"/>
    <property type="match status" value="1"/>
</dbReference>
<dbReference type="PANTHER" id="PTHR37488">
    <property type="entry name" value="DUF1275 DOMAIN-CONTAINING PROTEIN"/>
    <property type="match status" value="1"/>
</dbReference>
<dbReference type="EMBL" id="QWIQ01000164">
    <property type="protein sequence ID" value="RMZ02640.1"/>
    <property type="molecule type" value="Genomic_DNA"/>
</dbReference>
<protein>
    <recommendedName>
        <fullName evidence="4">DUF1275 domain protein</fullName>
    </recommendedName>
</protein>
<evidence type="ECO:0000256" key="1">
    <source>
        <dbReference type="SAM" id="Phobius"/>
    </source>
</evidence>
<feature type="transmembrane region" description="Helical" evidence="1">
    <location>
        <begin position="232"/>
        <end position="249"/>
    </location>
</feature>
<dbReference type="Proteomes" id="UP000281468">
    <property type="component" value="Unassembled WGS sequence"/>
</dbReference>
<feature type="transmembrane region" description="Helical" evidence="1">
    <location>
        <begin position="118"/>
        <end position="140"/>
    </location>
</feature>
<dbReference type="AlphaFoldDB" id="A0A3M7GNB8"/>
<gene>
    <name evidence="2" type="ORF">D0862_05961</name>
</gene>
<dbReference type="VEuPathDB" id="FungiDB:BTJ68_08966"/>
<evidence type="ECO:0000313" key="2">
    <source>
        <dbReference type="EMBL" id="RMZ02640.1"/>
    </source>
</evidence>
<keyword evidence="1" id="KW-0472">Membrane</keyword>
<evidence type="ECO:0008006" key="4">
    <source>
        <dbReference type="Google" id="ProtNLM"/>
    </source>
</evidence>
<name>A0A3M7GNB8_HORWE</name>
<feature type="transmembrane region" description="Helical" evidence="1">
    <location>
        <begin position="206"/>
        <end position="226"/>
    </location>
</feature>
<feature type="transmembrane region" description="Helical" evidence="1">
    <location>
        <begin position="86"/>
        <end position="106"/>
    </location>
</feature>